<evidence type="ECO:0000313" key="3">
    <source>
        <dbReference type="EMBL" id="RAO78576.1"/>
    </source>
</evidence>
<reference evidence="3 4" key="1">
    <citation type="submission" date="2018-06" db="EMBL/GenBank/DDBJ databases">
        <title>Draft genome sequence of hyperthermophilic methanogen Methanothermobacter tenebrarum sp. MCM-B 1447.</title>
        <authorList>
            <person name="Pore S.D."/>
            <person name="Dagar S."/>
            <person name="Dhakephalkar P.K."/>
        </authorList>
    </citation>
    <scope>NUCLEOTIDE SEQUENCE [LARGE SCALE GENOMIC DNA]</scope>
    <source>
        <strain evidence="3 4">MCM B 1447</strain>
    </source>
</reference>
<dbReference type="PANTHER" id="PTHR48094:SF12">
    <property type="entry name" value="PARKINSON DISEASE PROTEIN 7 HOMOLOG"/>
    <property type="match status" value="1"/>
</dbReference>
<feature type="domain" description="DJ-1/PfpI" evidence="2">
    <location>
        <begin position="81"/>
        <end position="198"/>
    </location>
</feature>
<organism evidence="3 4">
    <name type="scientific">Methanothermobacter tenebrarum</name>
    <dbReference type="NCBI Taxonomy" id="680118"/>
    <lineage>
        <taxon>Archaea</taxon>
        <taxon>Methanobacteriati</taxon>
        <taxon>Methanobacteriota</taxon>
        <taxon>Methanomada group</taxon>
        <taxon>Methanobacteria</taxon>
        <taxon>Methanobacteriales</taxon>
        <taxon>Methanobacteriaceae</taxon>
        <taxon>Methanothermobacter</taxon>
    </lineage>
</organism>
<dbReference type="GO" id="GO:0005737">
    <property type="term" value="C:cytoplasm"/>
    <property type="evidence" value="ECO:0007669"/>
    <property type="project" value="TreeGrafter"/>
</dbReference>
<comment type="caution">
    <text evidence="3">The sequence shown here is derived from an EMBL/GenBank/DDBJ whole genome shotgun (WGS) entry which is preliminary data.</text>
</comment>
<feature type="transmembrane region" description="Helical" evidence="1">
    <location>
        <begin position="12"/>
        <end position="29"/>
    </location>
</feature>
<gene>
    <name evidence="3" type="ORF">DPC56_07420</name>
</gene>
<dbReference type="Pfam" id="PF01965">
    <property type="entry name" value="DJ-1_PfpI"/>
    <property type="match status" value="1"/>
</dbReference>
<dbReference type="InterPro" id="IPR050325">
    <property type="entry name" value="Prot/Nucl_acid_deglycase"/>
</dbReference>
<dbReference type="Proteomes" id="UP000249782">
    <property type="component" value="Unassembled WGS sequence"/>
</dbReference>
<dbReference type="EMBL" id="QLOE01000011">
    <property type="protein sequence ID" value="RAO78576.1"/>
    <property type="molecule type" value="Genomic_DNA"/>
</dbReference>
<protein>
    <recommendedName>
        <fullName evidence="2">DJ-1/PfpI domain-containing protein</fullName>
    </recommendedName>
</protein>
<keyword evidence="1" id="KW-1133">Transmembrane helix</keyword>
<dbReference type="AlphaFoldDB" id="A0A328PG15"/>
<keyword evidence="1" id="KW-0812">Transmembrane</keyword>
<dbReference type="PANTHER" id="PTHR48094">
    <property type="entry name" value="PROTEIN/NUCLEIC ACID DEGLYCASE DJ-1-RELATED"/>
    <property type="match status" value="1"/>
</dbReference>
<dbReference type="Gene3D" id="3.40.50.880">
    <property type="match status" value="1"/>
</dbReference>
<sequence length="202" mass="22214">MSLGVLMRKEYFIILVAALAIIAILAFYTTSEKPLTDKRVAIIIFDRYNPIELEAAEKISENYTIIAADRINRDYDIYIEDMNLKDIGQYDALILIGGSGVYDRVTGKIDDPNMEKVIELVKEANRQGKIIGGICAAPAILAKAGILNGKEATIYPGLEYILTENGAKYVKRDVVVSGNIITAKNPNVADEFAKAIAEKLGR</sequence>
<dbReference type="SUPFAM" id="SSF52317">
    <property type="entry name" value="Class I glutamine amidotransferase-like"/>
    <property type="match status" value="1"/>
</dbReference>
<name>A0A328PG15_9EURY</name>
<evidence type="ECO:0000259" key="2">
    <source>
        <dbReference type="Pfam" id="PF01965"/>
    </source>
</evidence>
<evidence type="ECO:0000313" key="4">
    <source>
        <dbReference type="Proteomes" id="UP000249782"/>
    </source>
</evidence>
<dbReference type="InterPro" id="IPR002818">
    <property type="entry name" value="DJ-1/PfpI"/>
</dbReference>
<keyword evidence="1" id="KW-0472">Membrane</keyword>
<proteinExistence type="predicted"/>
<evidence type="ECO:0000256" key="1">
    <source>
        <dbReference type="SAM" id="Phobius"/>
    </source>
</evidence>
<accession>A0A328PG15</accession>
<keyword evidence="4" id="KW-1185">Reference proteome</keyword>
<dbReference type="InterPro" id="IPR029062">
    <property type="entry name" value="Class_I_gatase-like"/>
</dbReference>